<sequence length="449" mass="49794">MVLSLSYRRPVYVSPSRQSLDSEKGGQAESVTSSTSSPYGIPDALSFDRIISNGTCPPVTIREFMDFLRYIEYDAENLQFYLWYRGYCERFAQLPESEQQLAKEWTPEQALAEKTSAEKEKLPKKIAPEAAAALKGTDFDPQARVVIPEAVHNPFNTPPRTPSATDRDSVAPSTVGWSEDGSTLPAGSLNHGQKTQTAFNEAGTLQPFTIQPFREEISRIIAIYIADGGARLLNLSAKEKSVLLKALSVTTHPSAFRDVVATVEWTLRHQAHPNFIRWTICNGNPPRQAFARGLGVGGIVAGIVYAIVITLSSANRGWRALAFLGFFIGISTLFAAWKGMCVVLHGMHHRHLRPWELFQDSETASAEYASGKGSFDSVGSGNSYEDEPWVAQYEKRNVIRKIFDREVWIKEPALRQIQDTIFVQALITAFVIGAIITAVFLAVPRGNYF</sequence>
<dbReference type="GeneID" id="89971809"/>
<evidence type="ECO:0000313" key="3">
    <source>
        <dbReference type="EMBL" id="KAK5050345.1"/>
    </source>
</evidence>
<dbReference type="RefSeq" id="XP_064704931.1">
    <property type="nucleotide sequence ID" value="XM_064847210.1"/>
</dbReference>
<dbReference type="Gene3D" id="1.10.167.10">
    <property type="entry name" value="Regulator of G-protein Signalling 4, domain 2"/>
    <property type="match status" value="1"/>
</dbReference>
<proteinExistence type="predicted"/>
<dbReference type="EMBL" id="JAVRRD010000017">
    <property type="protein sequence ID" value="KAK5050345.1"/>
    <property type="molecule type" value="Genomic_DNA"/>
</dbReference>
<dbReference type="PANTHER" id="PTHR39466">
    <property type="entry name" value="RGS DOMAIN-CONTAINING PROTEIN"/>
    <property type="match status" value="1"/>
</dbReference>
<keyword evidence="2" id="KW-1133">Transmembrane helix</keyword>
<evidence type="ECO:0000256" key="2">
    <source>
        <dbReference type="SAM" id="Phobius"/>
    </source>
</evidence>
<feature type="transmembrane region" description="Helical" evidence="2">
    <location>
        <begin position="320"/>
        <end position="344"/>
    </location>
</feature>
<evidence type="ECO:0000313" key="4">
    <source>
        <dbReference type="Proteomes" id="UP001358417"/>
    </source>
</evidence>
<dbReference type="InterPro" id="IPR036305">
    <property type="entry name" value="RGS_sf"/>
</dbReference>
<dbReference type="PANTHER" id="PTHR39466:SF1">
    <property type="entry name" value="RGS DOMAIN-CONTAINING PROTEIN"/>
    <property type="match status" value="1"/>
</dbReference>
<reference evidence="3 4" key="1">
    <citation type="submission" date="2023-08" db="EMBL/GenBank/DDBJ databases">
        <title>Black Yeasts Isolated from many extreme environments.</title>
        <authorList>
            <person name="Coleine C."/>
            <person name="Stajich J.E."/>
            <person name="Selbmann L."/>
        </authorList>
    </citation>
    <scope>NUCLEOTIDE SEQUENCE [LARGE SCALE GENOMIC DNA]</scope>
    <source>
        <strain evidence="3 4">CCFEE 5792</strain>
    </source>
</reference>
<dbReference type="AlphaFoldDB" id="A0AAV9N979"/>
<gene>
    <name evidence="3" type="ORF">LTR84_003626</name>
</gene>
<dbReference type="SUPFAM" id="SSF48097">
    <property type="entry name" value="Regulator of G-protein signaling, RGS"/>
    <property type="match status" value="1"/>
</dbReference>
<dbReference type="InterPro" id="IPR044926">
    <property type="entry name" value="RGS_subdomain_2"/>
</dbReference>
<keyword evidence="2" id="KW-0472">Membrane</keyword>
<keyword evidence="4" id="KW-1185">Reference proteome</keyword>
<accession>A0AAV9N979</accession>
<evidence type="ECO:0008006" key="5">
    <source>
        <dbReference type="Google" id="ProtNLM"/>
    </source>
</evidence>
<feature type="transmembrane region" description="Helical" evidence="2">
    <location>
        <begin position="421"/>
        <end position="443"/>
    </location>
</feature>
<evidence type="ECO:0000256" key="1">
    <source>
        <dbReference type="SAM" id="MobiDB-lite"/>
    </source>
</evidence>
<protein>
    <recommendedName>
        <fullName evidence="5">RGS domain-containing protein</fullName>
    </recommendedName>
</protein>
<dbReference type="Proteomes" id="UP001358417">
    <property type="component" value="Unassembled WGS sequence"/>
</dbReference>
<comment type="caution">
    <text evidence="3">The sequence shown here is derived from an EMBL/GenBank/DDBJ whole genome shotgun (WGS) entry which is preliminary data.</text>
</comment>
<feature type="region of interest" description="Disordered" evidence="1">
    <location>
        <begin position="16"/>
        <end position="37"/>
    </location>
</feature>
<feature type="region of interest" description="Disordered" evidence="1">
    <location>
        <begin position="148"/>
        <end position="183"/>
    </location>
</feature>
<name>A0AAV9N979_9EURO</name>
<feature type="transmembrane region" description="Helical" evidence="2">
    <location>
        <begin position="294"/>
        <end position="314"/>
    </location>
</feature>
<organism evidence="3 4">
    <name type="scientific">Exophiala bonariae</name>
    <dbReference type="NCBI Taxonomy" id="1690606"/>
    <lineage>
        <taxon>Eukaryota</taxon>
        <taxon>Fungi</taxon>
        <taxon>Dikarya</taxon>
        <taxon>Ascomycota</taxon>
        <taxon>Pezizomycotina</taxon>
        <taxon>Eurotiomycetes</taxon>
        <taxon>Chaetothyriomycetidae</taxon>
        <taxon>Chaetothyriales</taxon>
        <taxon>Herpotrichiellaceae</taxon>
        <taxon>Exophiala</taxon>
    </lineage>
</organism>
<keyword evidence="2" id="KW-0812">Transmembrane</keyword>